<dbReference type="GO" id="GO:0006508">
    <property type="term" value="P:proteolysis"/>
    <property type="evidence" value="ECO:0007669"/>
    <property type="project" value="UniProtKB-KW"/>
</dbReference>
<keyword evidence="3" id="KW-0378">Hydrolase</keyword>
<dbReference type="GO" id="GO:0080120">
    <property type="term" value="P:CAAX-box protein maturation"/>
    <property type="evidence" value="ECO:0007669"/>
    <property type="project" value="UniProtKB-ARBA"/>
</dbReference>
<protein>
    <submittedName>
        <fullName evidence="3">CPBP family intramembrane metalloprotease</fullName>
    </submittedName>
</protein>
<comment type="caution">
    <text evidence="3">The sequence shown here is derived from an EMBL/GenBank/DDBJ whole genome shotgun (WGS) entry which is preliminary data.</text>
</comment>
<dbReference type="GO" id="GO:0008237">
    <property type="term" value="F:metallopeptidase activity"/>
    <property type="evidence" value="ECO:0007669"/>
    <property type="project" value="UniProtKB-KW"/>
</dbReference>
<gene>
    <name evidence="3" type="ORF">DYY88_13920</name>
</gene>
<keyword evidence="1" id="KW-1133">Transmembrane helix</keyword>
<evidence type="ECO:0000256" key="1">
    <source>
        <dbReference type="SAM" id="Phobius"/>
    </source>
</evidence>
<proteinExistence type="predicted"/>
<dbReference type="InterPro" id="IPR003675">
    <property type="entry name" value="Rce1/LyrA-like_dom"/>
</dbReference>
<dbReference type="GO" id="GO:0004175">
    <property type="term" value="F:endopeptidase activity"/>
    <property type="evidence" value="ECO:0007669"/>
    <property type="project" value="UniProtKB-ARBA"/>
</dbReference>
<evidence type="ECO:0000313" key="3">
    <source>
        <dbReference type="EMBL" id="RZM79783.1"/>
    </source>
</evidence>
<dbReference type="Proteomes" id="UP000292459">
    <property type="component" value="Unassembled WGS sequence"/>
</dbReference>
<feature type="transmembrane region" description="Helical" evidence="1">
    <location>
        <begin position="206"/>
        <end position="224"/>
    </location>
</feature>
<accession>A0A4Q7EB72</accession>
<feature type="transmembrane region" description="Helical" evidence="1">
    <location>
        <begin position="170"/>
        <end position="190"/>
    </location>
</feature>
<dbReference type="PANTHER" id="PTHR43592">
    <property type="entry name" value="CAAX AMINO TERMINAL PROTEASE"/>
    <property type="match status" value="1"/>
</dbReference>
<name>A0A4Q7EB72_9CYAN</name>
<feature type="transmembrane region" description="Helical" evidence="1">
    <location>
        <begin position="244"/>
        <end position="265"/>
    </location>
</feature>
<dbReference type="AlphaFoldDB" id="A0A4Q7EB72"/>
<dbReference type="PANTHER" id="PTHR43592:SF27">
    <property type="entry name" value="SLL0360 PROTEIN"/>
    <property type="match status" value="1"/>
</dbReference>
<evidence type="ECO:0000259" key="2">
    <source>
        <dbReference type="Pfam" id="PF02517"/>
    </source>
</evidence>
<dbReference type="Pfam" id="PF02517">
    <property type="entry name" value="Rce1-like"/>
    <property type="match status" value="1"/>
</dbReference>
<keyword evidence="4" id="KW-1185">Reference proteome</keyword>
<keyword evidence="1" id="KW-0812">Transmembrane</keyword>
<keyword evidence="1" id="KW-0472">Membrane</keyword>
<dbReference type="RefSeq" id="WP_044151254.1">
    <property type="nucleotide sequence ID" value="NZ_QVFV01000002.1"/>
</dbReference>
<feature type="transmembrane region" description="Helical" evidence="1">
    <location>
        <begin position="114"/>
        <end position="133"/>
    </location>
</feature>
<evidence type="ECO:0000313" key="4">
    <source>
        <dbReference type="Proteomes" id="UP000292459"/>
    </source>
</evidence>
<feature type="transmembrane region" description="Helical" evidence="1">
    <location>
        <begin position="34"/>
        <end position="53"/>
    </location>
</feature>
<dbReference type="EMBL" id="QVFV01000002">
    <property type="protein sequence ID" value="RZM79783.1"/>
    <property type="molecule type" value="Genomic_DNA"/>
</dbReference>
<keyword evidence="3" id="KW-0482">Metalloprotease</keyword>
<feature type="transmembrane region" description="Helical" evidence="1">
    <location>
        <begin position="145"/>
        <end position="164"/>
    </location>
</feature>
<sequence>MRVVVGLAGAVVLAVPIALPLYFWEYAATDGQSVIWAPISLFMVFMLGLPSWLRGVHHCRYPWRVLGFSQRDRWWLSWAIAFLGGVVGIGLLYGLQWLLGWSTWQPPGPAVGRLLLEGLLVGVGVGLAEELLFRGWLLYELEQDFSPAAALWLNALIFAIAHFLRPLSAILATWPQFLGLLMLGVALVWARRIPVAGRWQQRRTTVLGPAAGLHGGLVFAYYQVDVNDLMVATAQVPEWVTGIGGNPLAGLLGLGFLSVICAITYRISHDRRLIN</sequence>
<reference evidence="3 4" key="1">
    <citation type="submission" date="2018-11" db="EMBL/GenBank/DDBJ databases">
        <title>Whole genome sequencing of an environmental sample.</title>
        <authorList>
            <person name="Sarangi A.N."/>
            <person name="Singh D."/>
            <person name="Tripathy S."/>
        </authorList>
    </citation>
    <scope>NUCLEOTIDE SEQUENCE [LARGE SCALE GENOMIC DNA]</scope>
    <source>
        <strain evidence="3 4">Lakshadweep</strain>
    </source>
</reference>
<dbReference type="OrthoDB" id="3034706at2"/>
<organism evidence="3 4">
    <name type="scientific">Leptolyngbya iicbica LK</name>
    <dbReference type="NCBI Taxonomy" id="2294035"/>
    <lineage>
        <taxon>Bacteria</taxon>
        <taxon>Bacillati</taxon>
        <taxon>Cyanobacteriota</taxon>
        <taxon>Cyanophyceae</taxon>
        <taxon>Leptolyngbyales</taxon>
        <taxon>Leptolyngbyaceae</taxon>
        <taxon>Leptolyngbya group</taxon>
        <taxon>Leptolyngbya</taxon>
        <taxon>Leptolyngbya iicbica</taxon>
    </lineage>
</organism>
<keyword evidence="3" id="KW-0645">Protease</keyword>
<feature type="domain" description="CAAX prenyl protease 2/Lysostaphin resistance protein A-like" evidence="2">
    <location>
        <begin position="114"/>
        <end position="192"/>
    </location>
</feature>
<feature type="transmembrane region" description="Helical" evidence="1">
    <location>
        <begin position="74"/>
        <end position="94"/>
    </location>
</feature>